<reference evidence="3" key="1">
    <citation type="journal article" date="2019" name="Int. J. Syst. Evol. Microbiol.">
        <title>The Global Catalogue of Microorganisms (GCM) 10K type strain sequencing project: providing services to taxonomists for standard genome sequencing and annotation.</title>
        <authorList>
            <consortium name="The Broad Institute Genomics Platform"/>
            <consortium name="The Broad Institute Genome Sequencing Center for Infectious Disease"/>
            <person name="Wu L."/>
            <person name="Ma J."/>
        </authorList>
    </citation>
    <scope>NUCLEOTIDE SEQUENCE [LARGE SCALE GENOMIC DNA]</scope>
    <source>
        <strain evidence="3">CGMCC 1.18575</strain>
    </source>
</reference>
<protein>
    <submittedName>
        <fullName evidence="2">Phosphopantetheine-binding protein</fullName>
    </submittedName>
</protein>
<dbReference type="EMBL" id="JBHSMI010000067">
    <property type="protein sequence ID" value="MFC5407335.1"/>
    <property type="molecule type" value="Genomic_DNA"/>
</dbReference>
<evidence type="ECO:0000313" key="2">
    <source>
        <dbReference type="EMBL" id="MFC5407335.1"/>
    </source>
</evidence>
<name>A0ABW0I1D7_9BACL</name>
<evidence type="ECO:0000259" key="1">
    <source>
        <dbReference type="PROSITE" id="PS50075"/>
    </source>
</evidence>
<dbReference type="InterPro" id="IPR009081">
    <property type="entry name" value="PP-bd_ACP"/>
</dbReference>
<feature type="domain" description="Carrier" evidence="1">
    <location>
        <begin position="1"/>
        <end position="77"/>
    </location>
</feature>
<proteinExistence type="predicted"/>
<dbReference type="Pfam" id="PF00550">
    <property type="entry name" value="PP-binding"/>
    <property type="match status" value="1"/>
</dbReference>
<sequence>MENAILEYLSDQGCGIFPIHSITYDKTLYELGIDSLRYMDLIVWLEETFQMTVPDEMLDISAEITVKTVIGFVANGRTEV</sequence>
<dbReference type="PROSITE" id="PS50075">
    <property type="entry name" value="CARRIER"/>
    <property type="match status" value="1"/>
</dbReference>
<dbReference type="Gene3D" id="1.10.1200.10">
    <property type="entry name" value="ACP-like"/>
    <property type="match status" value="1"/>
</dbReference>
<comment type="caution">
    <text evidence="2">The sequence shown here is derived from an EMBL/GenBank/DDBJ whole genome shotgun (WGS) entry which is preliminary data.</text>
</comment>
<organism evidence="2 3">
    <name type="scientific">Cohnella soli</name>
    <dbReference type="NCBI Taxonomy" id="425005"/>
    <lineage>
        <taxon>Bacteria</taxon>
        <taxon>Bacillati</taxon>
        <taxon>Bacillota</taxon>
        <taxon>Bacilli</taxon>
        <taxon>Bacillales</taxon>
        <taxon>Paenibacillaceae</taxon>
        <taxon>Cohnella</taxon>
    </lineage>
</organism>
<accession>A0ABW0I1D7</accession>
<keyword evidence="3" id="KW-1185">Reference proteome</keyword>
<gene>
    <name evidence="2" type="ORF">ACFPOF_31785</name>
</gene>
<dbReference type="InterPro" id="IPR036736">
    <property type="entry name" value="ACP-like_sf"/>
</dbReference>
<dbReference type="RefSeq" id="WP_378139909.1">
    <property type="nucleotide sequence ID" value="NZ_JBHSMI010000067.1"/>
</dbReference>
<dbReference type="SUPFAM" id="SSF47336">
    <property type="entry name" value="ACP-like"/>
    <property type="match status" value="1"/>
</dbReference>
<dbReference type="Proteomes" id="UP001596113">
    <property type="component" value="Unassembled WGS sequence"/>
</dbReference>
<evidence type="ECO:0000313" key="3">
    <source>
        <dbReference type="Proteomes" id="UP001596113"/>
    </source>
</evidence>